<dbReference type="HAMAP" id="MF_00691">
    <property type="entry name" value="PxpA"/>
    <property type="match status" value="1"/>
</dbReference>
<dbReference type="GO" id="GO:0017168">
    <property type="term" value="F:5-oxoprolinase (ATP-hydrolyzing) activity"/>
    <property type="evidence" value="ECO:0007669"/>
    <property type="project" value="UniProtKB-UniRule"/>
</dbReference>
<keyword evidence="1" id="KW-0378">Hydrolase</keyword>
<evidence type="ECO:0000313" key="3">
    <source>
        <dbReference type="Proteomes" id="UP000292781"/>
    </source>
</evidence>
<dbReference type="PANTHER" id="PTHR30292">
    <property type="entry name" value="UNCHARACTERIZED PROTEIN YBGL-RELATED"/>
    <property type="match status" value="1"/>
</dbReference>
<evidence type="ECO:0000313" key="2">
    <source>
        <dbReference type="EMBL" id="TBW40270.1"/>
    </source>
</evidence>
<dbReference type="OrthoDB" id="9773478at2"/>
<dbReference type="EMBL" id="SJFN01000004">
    <property type="protein sequence ID" value="TBW40270.1"/>
    <property type="molecule type" value="Genomic_DNA"/>
</dbReference>
<comment type="subunit">
    <text evidence="1">Forms a complex composed of PxpA, PxpB and PxpC.</text>
</comment>
<evidence type="ECO:0000256" key="1">
    <source>
        <dbReference type="HAMAP-Rule" id="MF_00691"/>
    </source>
</evidence>
<keyword evidence="1" id="KW-0067">ATP-binding</keyword>
<dbReference type="Pfam" id="PF03746">
    <property type="entry name" value="LamB_YcsF"/>
    <property type="match status" value="1"/>
</dbReference>
<organism evidence="2 3">
    <name type="scientific">Siculibacillus lacustris</name>
    <dbReference type="NCBI Taxonomy" id="1549641"/>
    <lineage>
        <taxon>Bacteria</taxon>
        <taxon>Pseudomonadati</taxon>
        <taxon>Pseudomonadota</taxon>
        <taxon>Alphaproteobacteria</taxon>
        <taxon>Hyphomicrobiales</taxon>
        <taxon>Ancalomicrobiaceae</taxon>
        <taxon>Siculibacillus</taxon>
    </lineage>
</organism>
<comment type="catalytic activity">
    <reaction evidence="1">
        <text>5-oxo-L-proline + ATP + 2 H2O = L-glutamate + ADP + phosphate + H(+)</text>
        <dbReference type="Rhea" id="RHEA:10348"/>
        <dbReference type="ChEBI" id="CHEBI:15377"/>
        <dbReference type="ChEBI" id="CHEBI:15378"/>
        <dbReference type="ChEBI" id="CHEBI:29985"/>
        <dbReference type="ChEBI" id="CHEBI:30616"/>
        <dbReference type="ChEBI" id="CHEBI:43474"/>
        <dbReference type="ChEBI" id="CHEBI:58402"/>
        <dbReference type="ChEBI" id="CHEBI:456216"/>
        <dbReference type="EC" id="3.5.2.9"/>
    </reaction>
</comment>
<dbReference type="CDD" id="cd10787">
    <property type="entry name" value="LamB_YcsF_like"/>
    <property type="match status" value="1"/>
</dbReference>
<dbReference type="NCBIfam" id="NF003816">
    <property type="entry name" value="PRK05406.1-5"/>
    <property type="match status" value="1"/>
</dbReference>
<dbReference type="InterPro" id="IPR011330">
    <property type="entry name" value="Glyco_hydro/deAcase_b/a-brl"/>
</dbReference>
<proteinExistence type="inferred from homology"/>
<keyword evidence="1" id="KW-0547">Nucleotide-binding</keyword>
<comment type="caution">
    <text evidence="2">The sequence shown here is derived from an EMBL/GenBank/DDBJ whole genome shotgun (WGS) entry which is preliminary data.</text>
</comment>
<protein>
    <recommendedName>
        <fullName evidence="1">5-oxoprolinase subunit A</fullName>
        <shortName evidence="1">5-OPase subunit A</shortName>
        <ecNumber evidence="1">3.5.2.9</ecNumber>
    </recommendedName>
    <alternativeName>
        <fullName evidence="1">5-oxoprolinase (ATP-hydrolyzing) subunit A</fullName>
    </alternativeName>
</protein>
<keyword evidence="3" id="KW-1185">Reference proteome</keyword>
<accession>A0A4Q9VVR6</accession>
<dbReference type="GO" id="GO:0005524">
    <property type="term" value="F:ATP binding"/>
    <property type="evidence" value="ECO:0007669"/>
    <property type="project" value="UniProtKB-UniRule"/>
</dbReference>
<dbReference type="GO" id="GO:0005975">
    <property type="term" value="P:carbohydrate metabolic process"/>
    <property type="evidence" value="ECO:0007669"/>
    <property type="project" value="InterPro"/>
</dbReference>
<sequence length="254" mass="26310">MTTVDINSDLGEAFGAWTCGDDSALLGIVTSANVACGFHAGDPDVMADTFALARDSGVAVGAHPGYADLQGFGRRRIPMSEREIERLVAYQIGAAQAVAALAGHRITHVKAHGALANVASAERGVADAVARAIRAVDRDLVHLAIALTEQMAAGERAGLRVVAEVFADRGYAEDGQLVRRGLPGAMIDDPDAAALRALRMVEDQAVVTVGGRRLPTPVESICVHGDGPHAVDAARRIRAQLAAAGVAIAPFVRG</sequence>
<dbReference type="AlphaFoldDB" id="A0A4Q9VVR6"/>
<name>A0A4Q9VVR6_9HYPH</name>
<comment type="similarity">
    <text evidence="1">Belongs to the LamB/PxpA family.</text>
</comment>
<dbReference type="SUPFAM" id="SSF88713">
    <property type="entry name" value="Glycoside hydrolase/deacetylase"/>
    <property type="match status" value="1"/>
</dbReference>
<dbReference type="NCBIfam" id="NF003814">
    <property type="entry name" value="PRK05406.1-3"/>
    <property type="match status" value="1"/>
</dbReference>
<dbReference type="Gene3D" id="3.20.20.370">
    <property type="entry name" value="Glycoside hydrolase/deacetylase"/>
    <property type="match status" value="1"/>
</dbReference>
<dbReference type="InterPro" id="IPR005501">
    <property type="entry name" value="LamB/YcsF/PxpA-like"/>
</dbReference>
<dbReference type="EC" id="3.5.2.9" evidence="1"/>
<reference evidence="2 3" key="1">
    <citation type="submission" date="2019-02" db="EMBL/GenBank/DDBJ databases">
        <title>Siculibacillus lacustris gen. nov., sp. nov., a new rosette-forming bacterium isolated from a freshwater crater lake (Lake St. Ana, Romania).</title>
        <authorList>
            <person name="Felfoldi T."/>
            <person name="Marton Z."/>
            <person name="Szabo A."/>
            <person name="Mentes A."/>
            <person name="Boka K."/>
            <person name="Marialigeti K."/>
            <person name="Mathe I."/>
            <person name="Koncz M."/>
            <person name="Schumann P."/>
            <person name="Toth E."/>
        </authorList>
    </citation>
    <scope>NUCLEOTIDE SEQUENCE [LARGE SCALE GENOMIC DNA]</scope>
    <source>
        <strain evidence="2 3">SA-279</strain>
    </source>
</reference>
<dbReference type="RefSeq" id="WP_131306271.1">
    <property type="nucleotide sequence ID" value="NZ_SJFN01000004.1"/>
</dbReference>
<comment type="function">
    <text evidence="1">Catalyzes the cleavage of 5-oxoproline to form L-glutamate coupled to the hydrolysis of ATP to ADP and inorganic phosphate.</text>
</comment>
<gene>
    <name evidence="1" type="primary">pxpA</name>
    <name evidence="2" type="ORF">EYW49_03565</name>
</gene>
<dbReference type="PANTHER" id="PTHR30292:SF0">
    <property type="entry name" value="5-OXOPROLINASE SUBUNIT A"/>
    <property type="match status" value="1"/>
</dbReference>
<dbReference type="Proteomes" id="UP000292781">
    <property type="component" value="Unassembled WGS sequence"/>
</dbReference>